<feature type="signal peptide" evidence="2">
    <location>
        <begin position="1"/>
        <end position="18"/>
    </location>
</feature>
<keyword evidence="1" id="KW-1133">Transmembrane helix</keyword>
<gene>
    <name evidence="3" type="ORF">HETIRDRAFT_411470</name>
</gene>
<reference evidence="3 4" key="1">
    <citation type="journal article" date="2012" name="New Phytol.">
        <title>Insight into trade-off between wood decay and parasitism from the genome of a fungal forest pathogen.</title>
        <authorList>
            <person name="Olson A."/>
            <person name="Aerts A."/>
            <person name="Asiegbu F."/>
            <person name="Belbahri L."/>
            <person name="Bouzid O."/>
            <person name="Broberg A."/>
            <person name="Canback B."/>
            <person name="Coutinho P.M."/>
            <person name="Cullen D."/>
            <person name="Dalman K."/>
            <person name="Deflorio G."/>
            <person name="van Diepen L.T."/>
            <person name="Dunand C."/>
            <person name="Duplessis S."/>
            <person name="Durling M."/>
            <person name="Gonthier P."/>
            <person name="Grimwood J."/>
            <person name="Fossdal C.G."/>
            <person name="Hansson D."/>
            <person name="Henrissat B."/>
            <person name="Hietala A."/>
            <person name="Himmelstrand K."/>
            <person name="Hoffmeister D."/>
            <person name="Hogberg N."/>
            <person name="James T.Y."/>
            <person name="Karlsson M."/>
            <person name="Kohler A."/>
            <person name="Kues U."/>
            <person name="Lee Y.H."/>
            <person name="Lin Y.C."/>
            <person name="Lind M."/>
            <person name="Lindquist E."/>
            <person name="Lombard V."/>
            <person name="Lucas S."/>
            <person name="Lunden K."/>
            <person name="Morin E."/>
            <person name="Murat C."/>
            <person name="Park J."/>
            <person name="Raffaello T."/>
            <person name="Rouze P."/>
            <person name="Salamov A."/>
            <person name="Schmutz J."/>
            <person name="Solheim H."/>
            <person name="Stahlberg J."/>
            <person name="Velez H."/>
            <person name="de Vries R.P."/>
            <person name="Wiebenga A."/>
            <person name="Woodward S."/>
            <person name="Yakovlev I."/>
            <person name="Garbelotto M."/>
            <person name="Martin F."/>
            <person name="Grigoriev I.V."/>
            <person name="Stenlid J."/>
        </authorList>
    </citation>
    <scope>NUCLEOTIDE SEQUENCE [LARGE SCALE GENOMIC DNA]</scope>
    <source>
        <strain evidence="3 4">TC 32-1</strain>
    </source>
</reference>
<dbReference type="AlphaFoldDB" id="W4JU41"/>
<evidence type="ECO:0008006" key="5">
    <source>
        <dbReference type="Google" id="ProtNLM"/>
    </source>
</evidence>
<dbReference type="Proteomes" id="UP000030671">
    <property type="component" value="Unassembled WGS sequence"/>
</dbReference>
<evidence type="ECO:0000256" key="1">
    <source>
        <dbReference type="SAM" id="Phobius"/>
    </source>
</evidence>
<keyword evidence="2" id="KW-0732">Signal</keyword>
<dbReference type="GeneID" id="20672954"/>
<dbReference type="HOGENOM" id="CLU_652208_0_0_1"/>
<evidence type="ECO:0000313" key="4">
    <source>
        <dbReference type="Proteomes" id="UP000030671"/>
    </source>
</evidence>
<dbReference type="InParanoid" id="W4JU41"/>
<accession>W4JU41</accession>
<dbReference type="EMBL" id="KI925463">
    <property type="protein sequence ID" value="ETW77073.1"/>
    <property type="molecule type" value="Genomic_DNA"/>
</dbReference>
<keyword evidence="1" id="KW-0812">Transmembrane</keyword>
<proteinExistence type="predicted"/>
<dbReference type="STRING" id="747525.W4JU41"/>
<keyword evidence="4" id="KW-1185">Reference proteome</keyword>
<evidence type="ECO:0000313" key="3">
    <source>
        <dbReference type="EMBL" id="ETW77073.1"/>
    </source>
</evidence>
<feature type="chain" id="PRO_5004844957" description="Transmembrane protein" evidence="2">
    <location>
        <begin position="19"/>
        <end position="396"/>
    </location>
</feature>
<dbReference type="OrthoDB" id="2686083at2759"/>
<protein>
    <recommendedName>
        <fullName evidence="5">Transmembrane protein</fullName>
    </recommendedName>
</protein>
<organism evidence="3 4">
    <name type="scientific">Heterobasidion irregulare (strain TC 32-1)</name>
    <dbReference type="NCBI Taxonomy" id="747525"/>
    <lineage>
        <taxon>Eukaryota</taxon>
        <taxon>Fungi</taxon>
        <taxon>Dikarya</taxon>
        <taxon>Basidiomycota</taxon>
        <taxon>Agaricomycotina</taxon>
        <taxon>Agaricomycetes</taxon>
        <taxon>Russulales</taxon>
        <taxon>Bondarzewiaceae</taxon>
        <taxon>Heterobasidion</taxon>
        <taxon>Heterobasidion annosum species complex</taxon>
    </lineage>
</organism>
<evidence type="ECO:0000256" key="2">
    <source>
        <dbReference type="SAM" id="SignalP"/>
    </source>
</evidence>
<feature type="transmembrane region" description="Helical" evidence="1">
    <location>
        <begin position="366"/>
        <end position="388"/>
    </location>
</feature>
<dbReference type="RefSeq" id="XP_009550622.1">
    <property type="nucleotide sequence ID" value="XM_009552327.1"/>
</dbReference>
<keyword evidence="1" id="KW-0472">Membrane</keyword>
<feature type="transmembrane region" description="Helical" evidence="1">
    <location>
        <begin position="180"/>
        <end position="204"/>
    </location>
</feature>
<sequence>MTLTVLVSFSFLALVVTARPIVPNDDSFDSAYVRPAEVQNAVQAIFVSRFKDSVPDCLNCDEDDFHIRLTSAQEQDAYLSQLDVGAVKALVPLGDNGVLSEDEKRLYEMLGGSETLEDVEGDGWPLAVSEHATSDVSASPEVVDGRGSELSAAEEIVDSETPPESVMIPNLPATTTSRPLLVLAFSCTVALLAVFCVGAFLYILQTTRRQILACRTAWDLLPHLEKQQAGRFLPSFTDEKQEIVTITSVSSDTLLDSINEKVGDLIDFGDPATVPDGQVNDSSHDTHSPSFNELSTLTANPLLVPLPASPSSSPHRSVVEITTDVDPHTGTRVDLVHRPAAAPRMLDFALAMQLRPGLGIGADPAWLVRFLMAFFGWVAVLVGGVGGVRQRPAIRV</sequence>
<dbReference type="eggNOG" id="ENOG502SWH4">
    <property type="taxonomic scope" value="Eukaryota"/>
</dbReference>
<name>W4JU41_HETIT</name>
<dbReference type="KEGG" id="hir:HETIRDRAFT_411470"/>